<reference evidence="1 2" key="1">
    <citation type="submission" date="2023-09" db="EMBL/GenBank/DDBJ databases">
        <title>Whole genome shotgun sequencing (WGS) of Bosea sp. ZW T0_25, isolated from stored onions (Allium cepa).</title>
        <authorList>
            <person name="Stoll D.A."/>
            <person name="Huch M."/>
        </authorList>
    </citation>
    <scope>NUCLEOTIDE SEQUENCE [LARGE SCALE GENOMIC DNA]</scope>
    <source>
        <strain evidence="1 2">ZW T0_25</strain>
    </source>
</reference>
<comment type="caution">
    <text evidence="1">The sequence shown here is derived from an EMBL/GenBank/DDBJ whole genome shotgun (WGS) entry which is preliminary data.</text>
</comment>
<proteinExistence type="predicted"/>
<name>A0ABU3SG04_9HYPH</name>
<organism evidence="1 2">
    <name type="scientific">Bosea rubneri</name>
    <dbReference type="NCBI Taxonomy" id="3075434"/>
    <lineage>
        <taxon>Bacteria</taxon>
        <taxon>Pseudomonadati</taxon>
        <taxon>Pseudomonadota</taxon>
        <taxon>Alphaproteobacteria</taxon>
        <taxon>Hyphomicrobiales</taxon>
        <taxon>Boseaceae</taxon>
        <taxon>Bosea</taxon>
    </lineage>
</organism>
<sequence length="131" mass="14836">MAFTIRTQGDYEKAMLRIQELRTRSPASVAEESELRHLLSVADEWDRTTGGEAAGERSIADALARETGAGFALWMAKLFPERDWVAELASLVDQKRSYVERHFPISSKLRSGSRMLNLLQEWNKQVRPSVG</sequence>
<dbReference type="RefSeq" id="WP_316021428.1">
    <property type="nucleotide sequence ID" value="NZ_JAWDID010000082.1"/>
</dbReference>
<gene>
    <name evidence="1" type="ORF">RKE40_27930</name>
</gene>
<accession>A0ABU3SG04</accession>
<dbReference type="EMBL" id="JAWDID010000082">
    <property type="protein sequence ID" value="MDU0343730.1"/>
    <property type="molecule type" value="Genomic_DNA"/>
</dbReference>
<evidence type="ECO:0000313" key="1">
    <source>
        <dbReference type="EMBL" id="MDU0343730.1"/>
    </source>
</evidence>
<protein>
    <submittedName>
        <fullName evidence="1">Uncharacterized protein</fullName>
    </submittedName>
</protein>
<keyword evidence="2" id="KW-1185">Reference proteome</keyword>
<dbReference type="Proteomes" id="UP001254257">
    <property type="component" value="Unassembled WGS sequence"/>
</dbReference>
<evidence type="ECO:0000313" key="2">
    <source>
        <dbReference type="Proteomes" id="UP001254257"/>
    </source>
</evidence>